<gene>
    <name evidence="4" type="ORF">P3G67_19270</name>
</gene>
<evidence type="ECO:0000256" key="1">
    <source>
        <dbReference type="SAM" id="Phobius"/>
    </source>
</evidence>
<evidence type="ECO:0000259" key="2">
    <source>
        <dbReference type="Pfam" id="PF07853"/>
    </source>
</evidence>
<keyword evidence="1" id="KW-1133">Transmembrane helix</keyword>
<accession>A0ABT5ZNG4</accession>
<feature type="transmembrane region" description="Helical" evidence="1">
    <location>
        <begin position="135"/>
        <end position="156"/>
    </location>
</feature>
<feature type="transmembrane region" description="Helical" evidence="1">
    <location>
        <begin position="346"/>
        <end position="364"/>
    </location>
</feature>
<feature type="transmembrane region" description="Helical" evidence="1">
    <location>
        <begin position="56"/>
        <end position="74"/>
    </location>
</feature>
<evidence type="ECO:0000259" key="3">
    <source>
        <dbReference type="Pfam" id="PF19124"/>
    </source>
</evidence>
<dbReference type="InterPro" id="IPR012867">
    <property type="entry name" value="DUF1648"/>
</dbReference>
<organism evidence="4 5">
    <name type="scientific">Streptomyces silvisoli</name>
    <dbReference type="NCBI Taxonomy" id="3034235"/>
    <lineage>
        <taxon>Bacteria</taxon>
        <taxon>Bacillati</taxon>
        <taxon>Actinomycetota</taxon>
        <taxon>Actinomycetes</taxon>
        <taxon>Kitasatosporales</taxon>
        <taxon>Streptomycetaceae</taxon>
        <taxon>Streptomyces</taxon>
    </lineage>
</organism>
<dbReference type="PANTHER" id="PTHR37810:SF5">
    <property type="entry name" value="IMMUNITY PROTEIN SDPI"/>
    <property type="match status" value="1"/>
</dbReference>
<reference evidence="4 5" key="1">
    <citation type="submission" date="2023-03" db="EMBL/GenBank/DDBJ databases">
        <title>Draft genome sequence of Streptomyces sp. RB6PN23 isolated from peat swamp forest in Thailand.</title>
        <authorList>
            <person name="Klaysubun C."/>
            <person name="Duangmal K."/>
        </authorList>
    </citation>
    <scope>NUCLEOTIDE SEQUENCE [LARGE SCALE GENOMIC DNA]</scope>
    <source>
        <strain evidence="4 5">RB6PN23</strain>
    </source>
</reference>
<dbReference type="Pfam" id="PF07853">
    <property type="entry name" value="DUF1648"/>
    <property type="match status" value="1"/>
</dbReference>
<evidence type="ECO:0000313" key="4">
    <source>
        <dbReference type="EMBL" id="MDF3291337.1"/>
    </source>
</evidence>
<keyword evidence="1" id="KW-0812">Transmembrane</keyword>
<feature type="domain" description="DUF1648" evidence="2">
    <location>
        <begin position="143"/>
        <end position="189"/>
    </location>
</feature>
<evidence type="ECO:0000313" key="5">
    <source>
        <dbReference type="Proteomes" id="UP001216579"/>
    </source>
</evidence>
<dbReference type="EMBL" id="JARJBC010000012">
    <property type="protein sequence ID" value="MDF3291337.1"/>
    <property type="molecule type" value="Genomic_DNA"/>
</dbReference>
<dbReference type="InterPro" id="IPR043831">
    <property type="entry name" value="DUF5808"/>
</dbReference>
<sequence length="365" mass="39378">MNSAGLLVDPLLGLVITALVWLTPSLTSPTLPFGVRIPAARVNAPVIAEQRGRYRWMVGVGGAGVIAVCTTLTATTHFGFPGMSPLLLAALALAAFARANRAIAAVKRDEEWYRGLRQGVVADTSLRTETKRFPWLWSIPALLIVAATAVTGVIVYPSVPERLPVHFNAVGHADNYATKSIGNVFFLVFTQAGVTALLLGLSWFSFRARPELDPARPVDSARRHRRFSVRAVVCLLLLAACVNLSMLVAAWSMWHTGSLSPFLVLLPLLVGLLVVVGVALRTGQAGSRLPAADGAAREPETGMVQRDDDRYWHVAGSLYANRTDPSLMVQKRSGFGWTFNFGNPRALVLLVLIVGVPLLLPLIVH</sequence>
<keyword evidence="1" id="KW-0472">Membrane</keyword>
<dbReference type="Pfam" id="PF19124">
    <property type="entry name" value="DUF5808"/>
    <property type="match status" value="1"/>
</dbReference>
<proteinExistence type="predicted"/>
<comment type="caution">
    <text evidence="4">The sequence shown here is derived from an EMBL/GenBank/DDBJ whole genome shotgun (WGS) entry which is preliminary data.</text>
</comment>
<feature type="transmembrane region" description="Helical" evidence="1">
    <location>
        <begin position="12"/>
        <end position="35"/>
    </location>
</feature>
<feature type="transmembrane region" description="Helical" evidence="1">
    <location>
        <begin position="259"/>
        <end position="280"/>
    </location>
</feature>
<protein>
    <submittedName>
        <fullName evidence="4">DUF1648 domain-containing protein</fullName>
    </submittedName>
</protein>
<feature type="transmembrane region" description="Helical" evidence="1">
    <location>
        <begin position="80"/>
        <end position="99"/>
    </location>
</feature>
<dbReference type="RefSeq" id="WP_276094550.1">
    <property type="nucleotide sequence ID" value="NZ_JARJBC010000012.1"/>
</dbReference>
<feature type="transmembrane region" description="Helical" evidence="1">
    <location>
        <begin position="184"/>
        <end position="206"/>
    </location>
</feature>
<dbReference type="PANTHER" id="PTHR37810">
    <property type="entry name" value="IMMUNITY PROTEIN SDPI"/>
    <property type="match status" value="1"/>
</dbReference>
<feature type="domain" description="DUF5808" evidence="3">
    <location>
        <begin position="324"/>
        <end position="346"/>
    </location>
</feature>
<name>A0ABT5ZNG4_9ACTN</name>
<feature type="transmembrane region" description="Helical" evidence="1">
    <location>
        <begin position="227"/>
        <end position="253"/>
    </location>
</feature>
<dbReference type="Proteomes" id="UP001216579">
    <property type="component" value="Unassembled WGS sequence"/>
</dbReference>
<keyword evidence="5" id="KW-1185">Reference proteome</keyword>